<dbReference type="Pfam" id="PF05553">
    <property type="entry name" value="DUF761"/>
    <property type="match status" value="1"/>
</dbReference>
<name>A0AAP0R3T9_LIQFO</name>
<evidence type="ECO:0000313" key="3">
    <source>
        <dbReference type="Proteomes" id="UP001415857"/>
    </source>
</evidence>
<protein>
    <submittedName>
        <fullName evidence="2">Uncharacterized protein</fullName>
    </submittedName>
</protein>
<dbReference type="PANTHER" id="PTHR35997:SF6">
    <property type="entry name" value="COTTON FIBER PROTEIN"/>
    <property type="match status" value="1"/>
</dbReference>
<organism evidence="2 3">
    <name type="scientific">Liquidambar formosana</name>
    <name type="common">Formosan gum</name>
    <dbReference type="NCBI Taxonomy" id="63359"/>
    <lineage>
        <taxon>Eukaryota</taxon>
        <taxon>Viridiplantae</taxon>
        <taxon>Streptophyta</taxon>
        <taxon>Embryophyta</taxon>
        <taxon>Tracheophyta</taxon>
        <taxon>Spermatophyta</taxon>
        <taxon>Magnoliopsida</taxon>
        <taxon>eudicotyledons</taxon>
        <taxon>Gunneridae</taxon>
        <taxon>Pentapetalae</taxon>
        <taxon>Saxifragales</taxon>
        <taxon>Altingiaceae</taxon>
        <taxon>Liquidambar</taxon>
    </lineage>
</organism>
<evidence type="ECO:0000256" key="1">
    <source>
        <dbReference type="SAM" id="Phobius"/>
    </source>
</evidence>
<dbReference type="EMBL" id="JBBPBK010000016">
    <property type="protein sequence ID" value="KAK9267450.1"/>
    <property type="molecule type" value="Genomic_DNA"/>
</dbReference>
<dbReference type="AlphaFoldDB" id="A0AAP0R3T9"/>
<gene>
    <name evidence="2" type="ORF">L1049_009876</name>
</gene>
<dbReference type="Proteomes" id="UP001415857">
    <property type="component" value="Unassembled WGS sequence"/>
</dbReference>
<keyword evidence="1" id="KW-0472">Membrane</keyword>
<keyword evidence="1" id="KW-0812">Transmembrane</keyword>
<proteinExistence type="predicted"/>
<feature type="transmembrane region" description="Helical" evidence="1">
    <location>
        <begin position="59"/>
        <end position="79"/>
    </location>
</feature>
<keyword evidence="1" id="KW-1133">Transmembrane helix</keyword>
<sequence>MAEPPPNLAESTLKPYKFKKYPQQAKGISFSAFLLSICTYISIFYIFKLSPSTLFHNTKFWFFISNTLILIIAVDYSTFSSSKQNQDLYQEYAIRSQAAGSSAPPSSVFVSHYQEVVEKRIPQQEEIKQIVVHESKVPESELEIVIESAPEKPSENFQETTLLGDTPNLKPRVEACNEKKIEARSFDEQRVEENEFSSLSDEELNRRVEEFIQRFNRQIRLQRAANFSQV</sequence>
<feature type="transmembrane region" description="Helical" evidence="1">
    <location>
        <begin position="27"/>
        <end position="47"/>
    </location>
</feature>
<keyword evidence="3" id="KW-1185">Reference proteome</keyword>
<evidence type="ECO:0000313" key="2">
    <source>
        <dbReference type="EMBL" id="KAK9267450.1"/>
    </source>
</evidence>
<accession>A0AAP0R3T9</accession>
<dbReference type="PANTHER" id="PTHR35997">
    <property type="entry name" value="COTTON FIBER PROTEIN-RELATED"/>
    <property type="match status" value="1"/>
</dbReference>
<dbReference type="InterPro" id="IPR008480">
    <property type="entry name" value="DUF761_pln"/>
</dbReference>
<reference evidence="2 3" key="1">
    <citation type="journal article" date="2024" name="Plant J.">
        <title>Genome sequences and population genomics reveal climatic adaptation and genomic divergence between two closely related sweetgum species.</title>
        <authorList>
            <person name="Xu W.Q."/>
            <person name="Ren C.Q."/>
            <person name="Zhang X.Y."/>
            <person name="Comes H.P."/>
            <person name="Liu X.H."/>
            <person name="Li Y.G."/>
            <person name="Kettle C.J."/>
            <person name="Jalonen R."/>
            <person name="Gaisberger H."/>
            <person name="Ma Y.Z."/>
            <person name="Qiu Y.X."/>
        </authorList>
    </citation>
    <scope>NUCLEOTIDE SEQUENCE [LARGE SCALE GENOMIC DNA]</scope>
    <source>
        <strain evidence="2">Hangzhou</strain>
    </source>
</reference>
<comment type="caution">
    <text evidence="2">The sequence shown here is derived from an EMBL/GenBank/DDBJ whole genome shotgun (WGS) entry which is preliminary data.</text>
</comment>